<dbReference type="GO" id="GO:0005524">
    <property type="term" value="F:ATP binding"/>
    <property type="evidence" value="ECO:0007669"/>
    <property type="project" value="UniProtKB-KW"/>
</dbReference>
<dbReference type="CDD" id="cd03262">
    <property type="entry name" value="ABC_HisP_GlnQ"/>
    <property type="match status" value="1"/>
</dbReference>
<dbReference type="STRING" id="398511.BpOF4_08990"/>
<dbReference type="InterPro" id="IPR003593">
    <property type="entry name" value="AAA+_ATPase"/>
</dbReference>
<dbReference type="PANTHER" id="PTHR43166">
    <property type="entry name" value="AMINO ACID IMPORT ATP-BINDING PROTEIN"/>
    <property type="match status" value="1"/>
</dbReference>
<evidence type="ECO:0000256" key="1">
    <source>
        <dbReference type="ARBA" id="ARBA00004202"/>
    </source>
</evidence>
<dbReference type="FunFam" id="3.40.50.300:FF:000020">
    <property type="entry name" value="Amino acid ABC transporter ATP-binding component"/>
    <property type="match status" value="1"/>
</dbReference>
<sequence>MINVSKLNKKFDDNTVLESIDFSVEKGEVVCLIGPSGSGKTTLLRCLNVLELPNSGTITIGEKKVKFGAKNVSKKDISELRAYSGMVFQGFHLFPHKTVMENIIEAPLTVKKARKSTVLADGEKLLKKVGMFEHKDKYPDALSGGQQQRVAIARALMMNPDVMLFDEPTSALDPQLVGEVLRVIEELAKEGQTMVIVTHEMNFAKRVADKVFFMDGGFIVEEGKARELLEHPKEARTREFLQLLGE</sequence>
<dbReference type="SMART" id="SM00382">
    <property type="entry name" value="AAA"/>
    <property type="match status" value="1"/>
</dbReference>
<evidence type="ECO:0000256" key="2">
    <source>
        <dbReference type="ARBA" id="ARBA00022448"/>
    </source>
</evidence>
<dbReference type="HOGENOM" id="CLU_000604_1_22_9"/>
<keyword evidence="3" id="KW-1003">Cell membrane</keyword>
<evidence type="ECO:0000256" key="5">
    <source>
        <dbReference type="ARBA" id="ARBA00022840"/>
    </source>
</evidence>
<dbReference type="InterPro" id="IPR027417">
    <property type="entry name" value="P-loop_NTPase"/>
</dbReference>
<reference evidence="8 9" key="1">
    <citation type="journal article" date="2011" name="Environ. Microbiol.">
        <title>Genome of alkaliphilic Bacillus pseudofirmus OF4 reveals adaptations that support the ability to grow in an external pH range from 7.5 to 11.4.</title>
        <authorList>
            <person name="Janto B."/>
            <person name="Ahmed A."/>
            <person name="Ito M."/>
            <person name="Liu J."/>
            <person name="Hicks D.B."/>
            <person name="Pagni S."/>
            <person name="Fackelmayer O.J."/>
            <person name="Smith T.A."/>
            <person name="Earl J."/>
            <person name="Elbourne L.D."/>
            <person name="Hassan K."/>
            <person name="Paulsen I.T."/>
            <person name="Kolsto A.B."/>
            <person name="Tourasse N.J."/>
            <person name="Ehrlich G.D."/>
            <person name="Boissy R."/>
            <person name="Ivey D.M."/>
            <person name="Li G."/>
            <person name="Xue Y."/>
            <person name="Ma Y."/>
            <person name="Hu F.Z."/>
            <person name="Krulwich T.A."/>
        </authorList>
    </citation>
    <scope>NUCLEOTIDE SEQUENCE [LARGE SCALE GENOMIC DNA]</scope>
    <source>
        <strain evidence="9">ATCC BAA-2126 / JCM 17055 / OF4</strain>
    </source>
</reference>
<name>D3FRU4_ALKPO</name>
<dbReference type="Gene3D" id="3.40.50.300">
    <property type="entry name" value="P-loop containing nucleotide triphosphate hydrolases"/>
    <property type="match status" value="1"/>
</dbReference>
<dbReference type="AlphaFoldDB" id="D3FRU4"/>
<feature type="domain" description="ABC transporter" evidence="7">
    <location>
        <begin position="2"/>
        <end position="241"/>
    </location>
</feature>
<keyword evidence="4" id="KW-0547">Nucleotide-binding</keyword>
<keyword evidence="2" id="KW-0813">Transport</keyword>
<dbReference type="InterPro" id="IPR030679">
    <property type="entry name" value="ABC_ATPase_HisP-typ"/>
</dbReference>
<dbReference type="InterPro" id="IPR003439">
    <property type="entry name" value="ABC_transporter-like_ATP-bd"/>
</dbReference>
<evidence type="ECO:0000259" key="7">
    <source>
        <dbReference type="PROSITE" id="PS50893"/>
    </source>
</evidence>
<evidence type="ECO:0000256" key="3">
    <source>
        <dbReference type="ARBA" id="ARBA00022475"/>
    </source>
</evidence>
<protein>
    <submittedName>
        <fullName evidence="8">Amino acid ABC transporter, ATP-binding protein</fullName>
    </submittedName>
</protein>
<dbReference type="RefSeq" id="WP_012957220.1">
    <property type="nucleotide sequence ID" value="NC_013791.2"/>
</dbReference>
<dbReference type="PROSITE" id="PS00211">
    <property type="entry name" value="ABC_TRANSPORTER_1"/>
    <property type="match status" value="1"/>
</dbReference>
<dbReference type="PIRSF" id="PIRSF039085">
    <property type="entry name" value="ABC_ATPase_HisP"/>
    <property type="match status" value="1"/>
</dbReference>
<comment type="subcellular location">
    <subcellularLocation>
        <location evidence="1">Cell membrane</location>
        <topology evidence="1">Peripheral membrane protein</topology>
    </subcellularLocation>
</comment>
<gene>
    <name evidence="8" type="primary">yckI</name>
    <name evidence="8" type="ordered locus">BpOF4_08990</name>
</gene>
<dbReference type="Pfam" id="PF00005">
    <property type="entry name" value="ABC_tran"/>
    <property type="match status" value="1"/>
</dbReference>
<keyword evidence="6" id="KW-0472">Membrane</keyword>
<dbReference type="GO" id="GO:0015424">
    <property type="term" value="F:ABC-type amino acid transporter activity"/>
    <property type="evidence" value="ECO:0007669"/>
    <property type="project" value="InterPro"/>
</dbReference>
<dbReference type="InterPro" id="IPR050086">
    <property type="entry name" value="MetN_ABC_transporter-like"/>
</dbReference>
<organism evidence="8 9">
    <name type="scientific">Alkalihalophilus pseudofirmus (strain ATCC BAA-2126 / JCM 17055 / OF4)</name>
    <name type="common">Bacillus pseudofirmus</name>
    <dbReference type="NCBI Taxonomy" id="398511"/>
    <lineage>
        <taxon>Bacteria</taxon>
        <taxon>Bacillati</taxon>
        <taxon>Bacillota</taxon>
        <taxon>Bacilli</taxon>
        <taxon>Bacillales</taxon>
        <taxon>Bacillaceae</taxon>
        <taxon>Alkalihalophilus</taxon>
    </lineage>
</organism>
<proteinExistence type="predicted"/>
<keyword evidence="5 8" id="KW-0067">ATP-binding</keyword>
<dbReference type="Proteomes" id="UP000001544">
    <property type="component" value="Chromosome"/>
</dbReference>
<dbReference type="eggNOG" id="COG1126">
    <property type="taxonomic scope" value="Bacteria"/>
</dbReference>
<dbReference type="GO" id="GO:0005886">
    <property type="term" value="C:plasma membrane"/>
    <property type="evidence" value="ECO:0007669"/>
    <property type="project" value="UniProtKB-SubCell"/>
</dbReference>
<evidence type="ECO:0000256" key="6">
    <source>
        <dbReference type="ARBA" id="ARBA00023136"/>
    </source>
</evidence>
<evidence type="ECO:0000313" key="9">
    <source>
        <dbReference type="Proteomes" id="UP000001544"/>
    </source>
</evidence>
<evidence type="ECO:0000256" key="4">
    <source>
        <dbReference type="ARBA" id="ARBA00022741"/>
    </source>
</evidence>
<dbReference type="PROSITE" id="PS50893">
    <property type="entry name" value="ABC_TRANSPORTER_2"/>
    <property type="match status" value="1"/>
</dbReference>
<keyword evidence="9" id="KW-1185">Reference proteome</keyword>
<dbReference type="KEGG" id="bpf:BpOF4_08990"/>
<dbReference type="PANTHER" id="PTHR43166:SF35">
    <property type="entry name" value="L-CYSTINE IMPORT ATP-BINDING PROTEIN TCYN"/>
    <property type="match status" value="1"/>
</dbReference>
<dbReference type="SUPFAM" id="SSF52540">
    <property type="entry name" value="P-loop containing nucleoside triphosphate hydrolases"/>
    <property type="match status" value="1"/>
</dbReference>
<evidence type="ECO:0000313" key="8">
    <source>
        <dbReference type="EMBL" id="ADC49854.1"/>
    </source>
</evidence>
<dbReference type="EMBL" id="CP001878">
    <property type="protein sequence ID" value="ADC49854.1"/>
    <property type="molecule type" value="Genomic_DNA"/>
</dbReference>
<accession>D3FRU4</accession>
<dbReference type="GO" id="GO:0016887">
    <property type="term" value="F:ATP hydrolysis activity"/>
    <property type="evidence" value="ECO:0007669"/>
    <property type="project" value="InterPro"/>
</dbReference>
<dbReference type="InterPro" id="IPR017871">
    <property type="entry name" value="ABC_transporter-like_CS"/>
</dbReference>